<evidence type="ECO:0000313" key="6">
    <source>
        <dbReference type="EMBL" id="PNS12951.1"/>
    </source>
</evidence>
<feature type="domain" description="Metallo-beta-lactamase" evidence="5">
    <location>
        <begin position="65"/>
        <end position="267"/>
    </location>
</feature>
<dbReference type="Proteomes" id="UP000236345">
    <property type="component" value="Unassembled WGS sequence"/>
</dbReference>
<dbReference type="GO" id="GO:0016787">
    <property type="term" value="F:hydrolase activity"/>
    <property type="evidence" value="ECO:0007669"/>
    <property type="project" value="UniProtKB-KW"/>
</dbReference>
<dbReference type="InterPro" id="IPR051013">
    <property type="entry name" value="MBL_superfamily_lactonases"/>
</dbReference>
<evidence type="ECO:0000256" key="2">
    <source>
        <dbReference type="ARBA" id="ARBA00022723"/>
    </source>
</evidence>
<dbReference type="RefSeq" id="WP_103058419.1">
    <property type="nucleotide sequence ID" value="NZ_BSOF01000026.1"/>
</dbReference>
<gene>
    <name evidence="6" type="ORF">COO59_03275</name>
</gene>
<dbReference type="Gene3D" id="3.60.15.10">
    <property type="entry name" value="Ribonuclease Z/Hydroxyacylglutathione hydrolase-like"/>
    <property type="match status" value="1"/>
</dbReference>
<dbReference type="Pfam" id="PF00753">
    <property type="entry name" value="Lactamase_B"/>
    <property type="match status" value="1"/>
</dbReference>
<organism evidence="6 7">
    <name type="scientific">Mixta theicola</name>
    <dbReference type="NCBI Taxonomy" id="1458355"/>
    <lineage>
        <taxon>Bacteria</taxon>
        <taxon>Pseudomonadati</taxon>
        <taxon>Pseudomonadota</taxon>
        <taxon>Gammaproteobacteria</taxon>
        <taxon>Enterobacterales</taxon>
        <taxon>Erwiniaceae</taxon>
        <taxon>Mixta</taxon>
    </lineage>
</organism>
<evidence type="ECO:0000256" key="4">
    <source>
        <dbReference type="ARBA" id="ARBA00022833"/>
    </source>
</evidence>
<keyword evidence="4" id="KW-0862">Zinc</keyword>
<dbReference type="PANTHER" id="PTHR42978:SF6">
    <property type="entry name" value="QUORUM-QUENCHING LACTONASE YTNP-RELATED"/>
    <property type="match status" value="1"/>
</dbReference>
<name>A0A2K1QD48_9GAMM</name>
<evidence type="ECO:0000256" key="1">
    <source>
        <dbReference type="ARBA" id="ARBA00007749"/>
    </source>
</evidence>
<dbReference type="AlphaFoldDB" id="A0A2K1QD48"/>
<accession>A0A2K1QD48</accession>
<keyword evidence="7" id="KW-1185">Reference proteome</keyword>
<evidence type="ECO:0000313" key="7">
    <source>
        <dbReference type="Proteomes" id="UP000236345"/>
    </source>
</evidence>
<dbReference type="SUPFAM" id="SSF56281">
    <property type="entry name" value="Metallo-hydrolase/oxidoreductase"/>
    <property type="match status" value="1"/>
</dbReference>
<reference evidence="7" key="1">
    <citation type="submission" date="2017-09" db="EMBL/GenBank/DDBJ databases">
        <authorList>
            <person name="Palmer M."/>
            <person name="Steenkamp E.T."/>
            <person name="Coetzee M.P."/>
            <person name="Avontuur J.R."/>
            <person name="Van Zyl E."/>
            <person name="Chan W.-Y."/>
            <person name="Blom J."/>
            <person name="Venter S.N."/>
        </authorList>
    </citation>
    <scope>NUCLEOTIDE SEQUENCE [LARGE SCALE GENOMIC DNA]</scope>
    <source>
        <strain evidence="7">QC88-366</strain>
    </source>
</reference>
<dbReference type="PANTHER" id="PTHR42978">
    <property type="entry name" value="QUORUM-QUENCHING LACTONASE YTNP-RELATED-RELATED"/>
    <property type="match status" value="1"/>
</dbReference>
<dbReference type="SMART" id="SM00849">
    <property type="entry name" value="Lactamase_B"/>
    <property type="match status" value="1"/>
</dbReference>
<comment type="caution">
    <text evidence="6">The sequence shown here is derived from an EMBL/GenBank/DDBJ whole genome shotgun (WGS) entry which is preliminary data.</text>
</comment>
<evidence type="ECO:0000259" key="5">
    <source>
        <dbReference type="SMART" id="SM00849"/>
    </source>
</evidence>
<sequence>MLLTRYEVIPLDPTFFISRRIGDFLITAVSDGNMAASIDLLSGISTSAAEAIQHNAGIEEPGNIHINCYLIRGRERTILVDAGTGGLNNAGGMLRKNLHETGVSPDDVDIILLTHCHPDHIGGLLDADGLPVYKNAELYLHPLEAKYWLDDERLNEASERGQRNFLLARRTFEAYAQNLRLLAGKEIVSGISPVWLPGHTPGHTGFRINSGESALLIWGDIVHFPHIQSAHPTASIVFDYDPGLAEDTRQKILAQAAREKLLIAGMHLGIQGFAYVHSSEEGYNIQYIEGES</sequence>
<keyword evidence="3 6" id="KW-0378">Hydrolase</keyword>
<dbReference type="GO" id="GO:0046872">
    <property type="term" value="F:metal ion binding"/>
    <property type="evidence" value="ECO:0007669"/>
    <property type="project" value="UniProtKB-KW"/>
</dbReference>
<comment type="similarity">
    <text evidence="1">Belongs to the metallo-beta-lactamase superfamily.</text>
</comment>
<dbReference type="InterPro" id="IPR001279">
    <property type="entry name" value="Metallo-B-lactamas"/>
</dbReference>
<evidence type="ECO:0000256" key="3">
    <source>
        <dbReference type="ARBA" id="ARBA00022801"/>
    </source>
</evidence>
<dbReference type="CDD" id="cd07720">
    <property type="entry name" value="OPHC2-like_MBL-fold"/>
    <property type="match status" value="1"/>
</dbReference>
<keyword evidence="2" id="KW-0479">Metal-binding</keyword>
<proteinExistence type="inferred from homology"/>
<dbReference type="OrthoDB" id="5443440at2"/>
<protein>
    <submittedName>
        <fullName evidence="6">MBL fold metallo-hydrolase</fullName>
    </submittedName>
</protein>
<dbReference type="EMBL" id="NWUO01000002">
    <property type="protein sequence ID" value="PNS12951.1"/>
    <property type="molecule type" value="Genomic_DNA"/>
</dbReference>
<dbReference type="InterPro" id="IPR036866">
    <property type="entry name" value="RibonucZ/Hydroxyglut_hydro"/>
</dbReference>